<keyword evidence="2" id="KW-0574">Periplasm</keyword>
<name>A0ABS7TBD1_9GAMM</name>
<dbReference type="Proteomes" id="UP001430290">
    <property type="component" value="Unassembled WGS sequence"/>
</dbReference>
<dbReference type="SMART" id="SM00028">
    <property type="entry name" value="TPR"/>
    <property type="match status" value="2"/>
</dbReference>
<evidence type="ECO:0000259" key="5">
    <source>
        <dbReference type="Pfam" id="PF16331"/>
    </source>
</evidence>
<keyword evidence="7" id="KW-1185">Reference proteome</keyword>
<comment type="caution">
    <text evidence="6">The sequence shown here is derived from an EMBL/GenBank/DDBJ whole genome shotgun (WGS) entry which is preliminary data.</text>
</comment>
<dbReference type="NCBIfam" id="TIGR02795">
    <property type="entry name" value="tol_pal_ybgF"/>
    <property type="match status" value="1"/>
</dbReference>
<feature type="coiled-coil region" evidence="2">
    <location>
        <begin position="44"/>
        <end position="81"/>
    </location>
</feature>
<protein>
    <recommendedName>
        <fullName evidence="2">Cell division coordinator CpoB</fullName>
    </recommendedName>
</protein>
<feature type="domain" description="YbgF trimerisation" evidence="5">
    <location>
        <begin position="26"/>
        <end position="99"/>
    </location>
</feature>
<dbReference type="InterPro" id="IPR032519">
    <property type="entry name" value="YbgF_tri"/>
</dbReference>
<dbReference type="Gene3D" id="1.20.5.110">
    <property type="match status" value="1"/>
</dbReference>
<keyword evidence="2" id="KW-0175">Coiled coil</keyword>
<accession>A0ABS7TBD1</accession>
<keyword evidence="2" id="KW-0132">Cell division</keyword>
<reference evidence="6" key="1">
    <citation type="submission" date="2021-09" db="EMBL/GenBank/DDBJ databases">
        <authorList>
            <person name="Wu T."/>
            <person name="Guo S.Z."/>
        </authorList>
    </citation>
    <scope>NUCLEOTIDE SEQUENCE</scope>
    <source>
        <strain evidence="6">RSS-23</strain>
    </source>
</reference>
<feature type="repeat" description="TPR" evidence="3">
    <location>
        <begin position="170"/>
        <end position="203"/>
    </location>
</feature>
<feature type="chain" id="PRO_5044940446" description="Cell division coordinator CpoB" evidence="2">
    <location>
        <begin position="23"/>
        <end position="259"/>
    </location>
</feature>
<gene>
    <name evidence="6" type="primary">ybgF</name>
    <name evidence="2" type="synonym">cpoB</name>
    <name evidence="6" type="ORF">K7B09_02080</name>
</gene>
<keyword evidence="3" id="KW-0802">TPR repeat</keyword>
<dbReference type="HAMAP" id="MF_02066">
    <property type="entry name" value="CpoB"/>
    <property type="match status" value="1"/>
</dbReference>
<dbReference type="RefSeq" id="WP_223626254.1">
    <property type="nucleotide sequence ID" value="NZ_JAIQDJ010000001.1"/>
</dbReference>
<evidence type="ECO:0000313" key="7">
    <source>
        <dbReference type="Proteomes" id="UP001430290"/>
    </source>
</evidence>
<sequence precursor="true">MRTFASIGVLAAALIVSPQVMAQRASLADRVAVLEQRAAGEQNGTELVNQISQLRSEVQELRGQLEQLQQQQEQAKQSQRAQYLDLSGRLDRLENGSTAPAGTVAVPPPVSTSATATAPTAAAAGSGLAGKDEQTAYGYAFDALKSGDYVESARRLRDFLAAFPGGQLAPNALYWLGESYYVTQNYAMAGDQFRALLDRYPSHDKAPGALLKLGLTQYGQKQYPQAEATLRQVLQRYPGTDVARTAQDRLRSMQIAGNR</sequence>
<organism evidence="6 7">
    <name type="scientific">Thermomonas beijingensis</name>
    <dbReference type="NCBI Taxonomy" id="2872701"/>
    <lineage>
        <taxon>Bacteria</taxon>
        <taxon>Pseudomonadati</taxon>
        <taxon>Pseudomonadota</taxon>
        <taxon>Gammaproteobacteria</taxon>
        <taxon>Lysobacterales</taxon>
        <taxon>Lysobacteraceae</taxon>
        <taxon>Thermomonas</taxon>
    </lineage>
</organism>
<comment type="similarity">
    <text evidence="2">Belongs to the CpoB family.</text>
</comment>
<comment type="function">
    <text evidence="2">Mediates coordination of peptidoglycan synthesis and outer membrane constriction during cell division.</text>
</comment>
<dbReference type="EMBL" id="JAIQDJ010000001">
    <property type="protein sequence ID" value="MBZ4185115.1"/>
    <property type="molecule type" value="Genomic_DNA"/>
</dbReference>
<dbReference type="Pfam" id="PF13525">
    <property type="entry name" value="YfiO"/>
    <property type="match status" value="1"/>
</dbReference>
<dbReference type="InterPro" id="IPR039565">
    <property type="entry name" value="BamD-like"/>
</dbReference>
<dbReference type="InterPro" id="IPR034706">
    <property type="entry name" value="CpoB"/>
</dbReference>
<proteinExistence type="inferred from homology"/>
<dbReference type="InterPro" id="IPR014162">
    <property type="entry name" value="CpoB_C"/>
</dbReference>
<evidence type="ECO:0000313" key="6">
    <source>
        <dbReference type="EMBL" id="MBZ4185115.1"/>
    </source>
</evidence>
<dbReference type="Gene3D" id="1.25.40.10">
    <property type="entry name" value="Tetratricopeptide repeat domain"/>
    <property type="match status" value="1"/>
</dbReference>
<evidence type="ECO:0000256" key="3">
    <source>
        <dbReference type="PROSITE-ProRule" id="PRU00339"/>
    </source>
</evidence>
<evidence type="ECO:0000256" key="1">
    <source>
        <dbReference type="ARBA" id="ARBA00022729"/>
    </source>
</evidence>
<dbReference type="InterPro" id="IPR019734">
    <property type="entry name" value="TPR_rpt"/>
</dbReference>
<dbReference type="Pfam" id="PF16331">
    <property type="entry name" value="TolA_bind_tri"/>
    <property type="match status" value="1"/>
</dbReference>
<dbReference type="PROSITE" id="PS50005">
    <property type="entry name" value="TPR"/>
    <property type="match status" value="1"/>
</dbReference>
<dbReference type="InterPro" id="IPR011990">
    <property type="entry name" value="TPR-like_helical_dom_sf"/>
</dbReference>
<dbReference type="SUPFAM" id="SSF48452">
    <property type="entry name" value="TPR-like"/>
    <property type="match status" value="1"/>
</dbReference>
<feature type="signal peptide" evidence="2">
    <location>
        <begin position="1"/>
        <end position="22"/>
    </location>
</feature>
<keyword evidence="1 2" id="KW-0732">Signal</keyword>
<evidence type="ECO:0000259" key="4">
    <source>
        <dbReference type="Pfam" id="PF13525"/>
    </source>
</evidence>
<keyword evidence="2" id="KW-0131">Cell cycle</keyword>
<feature type="domain" description="Outer membrane lipoprotein BamD-like" evidence="4">
    <location>
        <begin position="132"/>
        <end position="252"/>
    </location>
</feature>
<comment type="subcellular location">
    <subcellularLocation>
        <location evidence="2">Periplasm</location>
    </subcellularLocation>
</comment>
<evidence type="ECO:0000256" key="2">
    <source>
        <dbReference type="HAMAP-Rule" id="MF_02066"/>
    </source>
</evidence>